<comment type="caution">
    <text evidence="1">The sequence shown here is derived from an EMBL/GenBank/DDBJ whole genome shotgun (WGS) entry which is preliminary data.</text>
</comment>
<protein>
    <submittedName>
        <fullName evidence="1">Uncharacterized protein</fullName>
    </submittedName>
</protein>
<dbReference type="AlphaFoldDB" id="A0A8J7MEH7"/>
<evidence type="ECO:0000313" key="2">
    <source>
        <dbReference type="Proteomes" id="UP000624703"/>
    </source>
</evidence>
<proteinExistence type="predicted"/>
<sequence length="136" mass="15628">MDMKNNCRHVTHLRKLTIFFILFYSPLLADLSFHVDASSTFTLDQKQSIYTVQSTEKPREIIVKFNKEKNRIEIYRNSVSGKDLSYTSIAGSKIRLYTQENVAVIKQSDTSRSIQIGMISFDGGQEFPIIVTIDQK</sequence>
<name>A0A8J7MEH7_9BACT</name>
<keyword evidence="2" id="KW-1185">Reference proteome</keyword>
<organism evidence="1 2">
    <name type="scientific">Persicirhabdus sediminis</name>
    <dbReference type="NCBI Taxonomy" id="454144"/>
    <lineage>
        <taxon>Bacteria</taxon>
        <taxon>Pseudomonadati</taxon>
        <taxon>Verrucomicrobiota</taxon>
        <taxon>Verrucomicrobiia</taxon>
        <taxon>Verrucomicrobiales</taxon>
        <taxon>Verrucomicrobiaceae</taxon>
        <taxon>Persicirhabdus</taxon>
    </lineage>
</organism>
<gene>
    <name evidence="1" type="ORF">JIN82_10175</name>
</gene>
<accession>A0A8J7MEH7</accession>
<dbReference type="EMBL" id="JAENIM010000039">
    <property type="protein sequence ID" value="MBK1791517.1"/>
    <property type="molecule type" value="Genomic_DNA"/>
</dbReference>
<dbReference type="Proteomes" id="UP000624703">
    <property type="component" value="Unassembled WGS sequence"/>
</dbReference>
<evidence type="ECO:0000313" key="1">
    <source>
        <dbReference type="EMBL" id="MBK1791517.1"/>
    </source>
</evidence>
<reference evidence="1" key="1">
    <citation type="submission" date="2021-01" db="EMBL/GenBank/DDBJ databases">
        <title>Modified the classification status of verrucomicrobia.</title>
        <authorList>
            <person name="Feng X."/>
        </authorList>
    </citation>
    <scope>NUCLEOTIDE SEQUENCE</scope>
    <source>
        <strain evidence="1">_KCTC 22039</strain>
    </source>
</reference>